<reference evidence="2 3" key="1">
    <citation type="journal article" date="2019" name="Int. J. Syst. Evol. Microbiol.">
        <title>The Global Catalogue of Microorganisms (GCM) 10K type strain sequencing project: providing services to taxonomists for standard genome sequencing and annotation.</title>
        <authorList>
            <consortium name="The Broad Institute Genomics Platform"/>
            <consortium name="The Broad Institute Genome Sequencing Center for Infectious Disease"/>
            <person name="Wu L."/>
            <person name="Ma J."/>
        </authorList>
    </citation>
    <scope>NUCLEOTIDE SEQUENCE [LARGE SCALE GENOMIC DNA]</scope>
    <source>
        <strain evidence="2 3">JCM 6242</strain>
    </source>
</reference>
<evidence type="ECO:0000256" key="1">
    <source>
        <dbReference type="SAM" id="MobiDB-lite"/>
    </source>
</evidence>
<gene>
    <name evidence="2" type="ORF">GCM10010517_71050</name>
</gene>
<dbReference type="Proteomes" id="UP001500831">
    <property type="component" value="Unassembled WGS sequence"/>
</dbReference>
<feature type="region of interest" description="Disordered" evidence="1">
    <location>
        <begin position="68"/>
        <end position="97"/>
    </location>
</feature>
<protein>
    <submittedName>
        <fullName evidence="2">Uncharacterized protein</fullName>
    </submittedName>
</protein>
<feature type="compositionally biased region" description="Polar residues" evidence="1">
    <location>
        <begin position="86"/>
        <end position="97"/>
    </location>
</feature>
<comment type="caution">
    <text evidence="2">The sequence shown here is derived from an EMBL/GenBank/DDBJ whole genome shotgun (WGS) entry which is preliminary data.</text>
</comment>
<organism evidence="2 3">
    <name type="scientific">Streptosporangium fragile</name>
    <dbReference type="NCBI Taxonomy" id="46186"/>
    <lineage>
        <taxon>Bacteria</taxon>
        <taxon>Bacillati</taxon>
        <taxon>Actinomycetota</taxon>
        <taxon>Actinomycetes</taxon>
        <taxon>Streptosporangiales</taxon>
        <taxon>Streptosporangiaceae</taxon>
        <taxon>Streptosporangium</taxon>
    </lineage>
</organism>
<name>A0ABN3W7L8_9ACTN</name>
<keyword evidence="3" id="KW-1185">Reference proteome</keyword>
<evidence type="ECO:0000313" key="2">
    <source>
        <dbReference type="EMBL" id="GAA2904945.1"/>
    </source>
</evidence>
<evidence type="ECO:0000313" key="3">
    <source>
        <dbReference type="Proteomes" id="UP001500831"/>
    </source>
</evidence>
<dbReference type="EMBL" id="BAAAVI010000081">
    <property type="protein sequence ID" value="GAA2904945.1"/>
    <property type="molecule type" value="Genomic_DNA"/>
</dbReference>
<accession>A0ABN3W7L8</accession>
<proteinExistence type="predicted"/>
<sequence>MDRSVARVEIGGALDEDVVVDGRPLRERPSPGRDFLAVAHEVDLGQAQFLAGGEVLRRFAGQSCLPHGVLPDGDPPGPAPRIPRLSESTAVLRTADS</sequence>